<dbReference type="InterPro" id="IPR002654">
    <property type="entry name" value="Glyco_trans_25"/>
</dbReference>
<proteinExistence type="predicted"/>
<protein>
    <submittedName>
        <fullName evidence="2">Lipooligosaccharide biosynthesis glycosyltransferase</fullName>
    </submittedName>
</protein>
<feature type="domain" description="Glycosyl transferase family 25" evidence="1">
    <location>
        <begin position="5"/>
        <end position="183"/>
    </location>
</feature>
<keyword evidence="2" id="KW-0808">Transferase</keyword>
<evidence type="ECO:0000313" key="3">
    <source>
        <dbReference type="Proteomes" id="UP000471322"/>
    </source>
</evidence>
<gene>
    <name evidence="2" type="ORF">GL567_05740</name>
</gene>
<organism evidence="2 3">
    <name type="scientific">Campylobacter lari</name>
    <dbReference type="NCBI Taxonomy" id="201"/>
    <lineage>
        <taxon>Bacteria</taxon>
        <taxon>Pseudomonadati</taxon>
        <taxon>Campylobacterota</taxon>
        <taxon>Epsilonproteobacteria</taxon>
        <taxon>Campylobacterales</taxon>
        <taxon>Campylobacteraceae</taxon>
        <taxon>Campylobacter</taxon>
    </lineage>
</organism>
<comment type="caution">
    <text evidence="2">The sequence shown here is derived from an EMBL/GenBank/DDBJ whole genome shotgun (WGS) entry which is preliminary data.</text>
</comment>
<reference evidence="2 3" key="1">
    <citation type="submission" date="2019-11" db="EMBL/GenBank/DDBJ databases">
        <authorList>
            <consortium name="PulseNet: The National Subtyping Network for Foodborne Disease Surveillance"/>
            <person name="Tarr C.L."/>
            <person name="Trees E."/>
            <person name="Katz L.S."/>
            <person name="Carleton-Romer H.A."/>
            <person name="Stroika S."/>
            <person name="Kucerova Z."/>
            <person name="Roache K.F."/>
            <person name="Sabol A.L."/>
            <person name="Besser J."/>
            <person name="Gerner-Smidt P."/>
        </authorList>
    </citation>
    <scope>NUCLEOTIDE SEQUENCE [LARGE SCALE GENOMIC DNA]</scope>
    <source>
        <strain evidence="2 3">PNUSAC013627</strain>
    </source>
</reference>
<dbReference type="Proteomes" id="UP000471322">
    <property type="component" value="Unassembled WGS sequence"/>
</dbReference>
<evidence type="ECO:0000313" key="2">
    <source>
        <dbReference type="EMBL" id="EDP6815071.1"/>
    </source>
</evidence>
<name>A0A6N6BDX5_CAMLA</name>
<dbReference type="AlphaFoldDB" id="A0A6N6BDX5"/>
<dbReference type="GO" id="GO:0016740">
    <property type="term" value="F:transferase activity"/>
    <property type="evidence" value="ECO:0007669"/>
    <property type="project" value="UniProtKB-KW"/>
</dbReference>
<sequence length="246" mass="29653">MEKLKVFIINLERSEDRKKFMQEQIQKLFMCNPNLKNLLEFEFFKAIDGSRNEHLQFKSHFPWWCQLIRGVKLSTNEKACFASHYSLWMKCQEINKPIIILEDDVEFINLSSWSQAIQDILHSNYKYVRFFYIDNVNTIKEQGNFYSIYEKCGGGQGYFLHPEAANMLSIKSKYFIDAVDNYMDMYYLHKVQNIAYCHFLVQPNYRLHSTINIRKSKTKIYAKITREIIQLYFQILKYNYQRKKSI</sequence>
<evidence type="ECO:0000259" key="1">
    <source>
        <dbReference type="Pfam" id="PF01755"/>
    </source>
</evidence>
<accession>A0A6N6BDX5</accession>
<dbReference type="EMBL" id="AANNSE010000007">
    <property type="protein sequence ID" value="EDP6815071.1"/>
    <property type="molecule type" value="Genomic_DNA"/>
</dbReference>
<dbReference type="CDD" id="cd06532">
    <property type="entry name" value="Glyco_transf_25"/>
    <property type="match status" value="1"/>
</dbReference>
<dbReference type="RefSeq" id="WP_214098618.1">
    <property type="nucleotide sequence ID" value="NZ_JAHCYN010000008.1"/>
</dbReference>
<dbReference type="Pfam" id="PF01755">
    <property type="entry name" value="Glyco_transf_25"/>
    <property type="match status" value="1"/>
</dbReference>